<sequence length="30" mass="3532">MKKLRGGLNFYTPNPLIFHFKVKGRNENIV</sequence>
<reference evidence="1" key="1">
    <citation type="submission" date="2014-05" db="EMBL/GenBank/DDBJ databases">
        <authorList>
            <person name="Chronopoulou M."/>
        </authorList>
    </citation>
    <scope>NUCLEOTIDE SEQUENCE</scope>
    <source>
        <tissue evidence="1">Whole organism</tissue>
    </source>
</reference>
<protein>
    <submittedName>
        <fullName evidence="1">Uncharacterized protein</fullName>
    </submittedName>
</protein>
<accession>A0A0K2TPI5</accession>
<organism evidence="1">
    <name type="scientific">Lepeophtheirus salmonis</name>
    <name type="common">Salmon louse</name>
    <name type="synonym">Caligus salmonis</name>
    <dbReference type="NCBI Taxonomy" id="72036"/>
    <lineage>
        <taxon>Eukaryota</taxon>
        <taxon>Metazoa</taxon>
        <taxon>Ecdysozoa</taxon>
        <taxon>Arthropoda</taxon>
        <taxon>Crustacea</taxon>
        <taxon>Multicrustacea</taxon>
        <taxon>Hexanauplia</taxon>
        <taxon>Copepoda</taxon>
        <taxon>Siphonostomatoida</taxon>
        <taxon>Caligidae</taxon>
        <taxon>Lepeophtheirus</taxon>
    </lineage>
</organism>
<evidence type="ECO:0000313" key="1">
    <source>
        <dbReference type="EMBL" id="CDW27336.1"/>
    </source>
</evidence>
<dbReference type="AlphaFoldDB" id="A0A0K2TPI5"/>
<proteinExistence type="predicted"/>
<name>A0A0K2TPI5_LEPSM</name>
<dbReference type="EMBL" id="HACA01009975">
    <property type="protein sequence ID" value="CDW27336.1"/>
    <property type="molecule type" value="Transcribed_RNA"/>
</dbReference>